<dbReference type="EMBL" id="BK014863">
    <property type="protein sequence ID" value="DAD79339.1"/>
    <property type="molecule type" value="Genomic_DNA"/>
</dbReference>
<evidence type="ECO:0000313" key="1">
    <source>
        <dbReference type="EMBL" id="DAD79339.1"/>
    </source>
</evidence>
<organism evidence="1">
    <name type="scientific">Myoviridae sp. ctNQr16</name>
    <dbReference type="NCBI Taxonomy" id="2826644"/>
    <lineage>
        <taxon>Viruses</taxon>
        <taxon>Duplodnaviria</taxon>
        <taxon>Heunggongvirae</taxon>
        <taxon>Uroviricota</taxon>
        <taxon>Caudoviricetes</taxon>
    </lineage>
</organism>
<name>A0A8S5MBN2_9CAUD</name>
<sequence length="118" mass="12912">MGATLIINTGNKKFDKEPALNGIEESYEKIWSENTGRLLNGKMTGDIIATKLKLSVKYPILTAAERNALNTAIGDAFFSVTYMDKNYKMYAGTPTYSVYSAVNGLPCYVGVGVDLIEQ</sequence>
<protein>
    <submittedName>
        <fullName evidence="1">Uncharacterized protein</fullName>
    </submittedName>
</protein>
<proteinExistence type="predicted"/>
<reference evidence="1" key="1">
    <citation type="journal article" date="2021" name="Proc. Natl. Acad. Sci. U.S.A.">
        <title>A Catalog of Tens of Thousands of Viruses from Human Metagenomes Reveals Hidden Associations with Chronic Diseases.</title>
        <authorList>
            <person name="Tisza M.J."/>
            <person name="Buck C.B."/>
        </authorList>
    </citation>
    <scope>NUCLEOTIDE SEQUENCE</scope>
    <source>
        <strain evidence="1">CtNQr16</strain>
    </source>
</reference>
<accession>A0A8S5MBN2</accession>